<reference evidence="5" key="1">
    <citation type="submission" date="2018-05" db="EMBL/GenBank/DDBJ databases">
        <authorList>
            <person name="Lanie J.A."/>
            <person name="Ng W.-L."/>
            <person name="Kazmierczak K.M."/>
            <person name="Andrzejewski T.M."/>
            <person name="Davidsen T.M."/>
            <person name="Wayne K.J."/>
            <person name="Tettelin H."/>
            <person name="Glass J.I."/>
            <person name="Rusch D."/>
            <person name="Podicherti R."/>
            <person name="Tsui H.-C.T."/>
            <person name="Winkler M.E."/>
        </authorList>
    </citation>
    <scope>NUCLEOTIDE SEQUENCE</scope>
</reference>
<dbReference type="GO" id="GO:0006567">
    <property type="term" value="P:L-threonine catabolic process"/>
    <property type="evidence" value="ECO:0007669"/>
    <property type="project" value="TreeGrafter"/>
</dbReference>
<sequence>DHSNARKLALGLAEINGIEIEPEELPTNLVFFKVPEGRSKEFATKLEEKGIKVGEREDSRWRLVTHYGITSDDIDYSLEVINTVFD</sequence>
<comment type="cofactor">
    <cofactor evidence="1">
        <name>pyridoxal 5'-phosphate</name>
        <dbReference type="ChEBI" id="CHEBI:597326"/>
    </cofactor>
</comment>
<dbReference type="InterPro" id="IPR015422">
    <property type="entry name" value="PyrdxlP-dep_Trfase_small"/>
</dbReference>
<dbReference type="GO" id="GO:0008732">
    <property type="term" value="F:L-allo-threonine aldolase activity"/>
    <property type="evidence" value="ECO:0007669"/>
    <property type="project" value="TreeGrafter"/>
</dbReference>
<organism evidence="5">
    <name type="scientific">marine metagenome</name>
    <dbReference type="NCBI Taxonomy" id="408172"/>
    <lineage>
        <taxon>unclassified sequences</taxon>
        <taxon>metagenomes</taxon>
        <taxon>ecological metagenomes</taxon>
    </lineage>
</organism>
<evidence type="ECO:0000256" key="4">
    <source>
        <dbReference type="ARBA" id="ARBA00023239"/>
    </source>
</evidence>
<protein>
    <recommendedName>
        <fullName evidence="6">Aromatic amino acid beta-eliminating lyase/threonine aldolase domain-containing protein</fullName>
    </recommendedName>
</protein>
<dbReference type="SUPFAM" id="SSF53383">
    <property type="entry name" value="PLP-dependent transferases"/>
    <property type="match status" value="1"/>
</dbReference>
<comment type="similarity">
    <text evidence="2">Belongs to the threonine aldolase family.</text>
</comment>
<feature type="non-terminal residue" evidence="5">
    <location>
        <position position="1"/>
    </location>
</feature>
<evidence type="ECO:0008006" key="6">
    <source>
        <dbReference type="Google" id="ProtNLM"/>
    </source>
</evidence>
<accession>A0A382V1X5</accession>
<dbReference type="PANTHER" id="PTHR48097">
    <property type="entry name" value="L-THREONINE ALDOLASE-RELATED"/>
    <property type="match status" value="1"/>
</dbReference>
<evidence type="ECO:0000256" key="1">
    <source>
        <dbReference type="ARBA" id="ARBA00001933"/>
    </source>
</evidence>
<evidence type="ECO:0000256" key="2">
    <source>
        <dbReference type="ARBA" id="ARBA00006966"/>
    </source>
</evidence>
<proteinExistence type="inferred from homology"/>
<dbReference type="GO" id="GO:0006545">
    <property type="term" value="P:glycine biosynthetic process"/>
    <property type="evidence" value="ECO:0007669"/>
    <property type="project" value="TreeGrafter"/>
</dbReference>
<evidence type="ECO:0000256" key="3">
    <source>
        <dbReference type="ARBA" id="ARBA00022898"/>
    </source>
</evidence>
<name>A0A382V1X5_9ZZZZ</name>
<gene>
    <name evidence="5" type="ORF">METZ01_LOCUS393410</name>
</gene>
<evidence type="ECO:0000313" key="5">
    <source>
        <dbReference type="EMBL" id="SVD40556.1"/>
    </source>
</evidence>
<dbReference type="Gene3D" id="3.90.1150.10">
    <property type="entry name" value="Aspartate Aminotransferase, domain 1"/>
    <property type="match status" value="1"/>
</dbReference>
<keyword evidence="3" id="KW-0663">Pyridoxal phosphate</keyword>
<dbReference type="PANTHER" id="PTHR48097:SF9">
    <property type="entry name" value="L-THREONINE ALDOLASE"/>
    <property type="match status" value="1"/>
</dbReference>
<dbReference type="InterPro" id="IPR015424">
    <property type="entry name" value="PyrdxlP-dep_Trfase"/>
</dbReference>
<keyword evidence="4" id="KW-0456">Lyase</keyword>
<dbReference type="GO" id="GO:0005829">
    <property type="term" value="C:cytosol"/>
    <property type="evidence" value="ECO:0007669"/>
    <property type="project" value="TreeGrafter"/>
</dbReference>
<dbReference type="FunFam" id="3.90.1150.10:FF:000041">
    <property type="entry name" value="Low-specificity L-threonine aldolase"/>
    <property type="match status" value="1"/>
</dbReference>
<dbReference type="AlphaFoldDB" id="A0A382V1X5"/>
<dbReference type="EMBL" id="UINC01148581">
    <property type="protein sequence ID" value="SVD40556.1"/>
    <property type="molecule type" value="Genomic_DNA"/>
</dbReference>